<proteinExistence type="predicted"/>
<evidence type="ECO:0000313" key="1">
    <source>
        <dbReference type="EMBL" id="QBD81556.1"/>
    </source>
</evidence>
<evidence type="ECO:0000313" key="2">
    <source>
        <dbReference type="Proteomes" id="UP000290365"/>
    </source>
</evidence>
<organism evidence="1 2">
    <name type="scientific">Ktedonosporobacter rubrisoli</name>
    <dbReference type="NCBI Taxonomy" id="2509675"/>
    <lineage>
        <taxon>Bacteria</taxon>
        <taxon>Bacillati</taxon>
        <taxon>Chloroflexota</taxon>
        <taxon>Ktedonobacteria</taxon>
        <taxon>Ktedonobacterales</taxon>
        <taxon>Ktedonosporobacteraceae</taxon>
        <taxon>Ktedonosporobacter</taxon>
    </lineage>
</organism>
<dbReference type="Proteomes" id="UP000290365">
    <property type="component" value="Chromosome"/>
</dbReference>
<accession>A0A4P6K255</accession>
<reference evidence="1 2" key="1">
    <citation type="submission" date="2019-01" db="EMBL/GenBank/DDBJ databases">
        <title>Ktedonosporobacter rubrisoli SCAWS-G2.</title>
        <authorList>
            <person name="Huang Y."/>
            <person name="Yan B."/>
        </authorList>
    </citation>
    <scope>NUCLEOTIDE SEQUENCE [LARGE SCALE GENOMIC DNA]</scope>
    <source>
        <strain evidence="1 2">SCAWS-G2</strain>
    </source>
</reference>
<dbReference type="AlphaFoldDB" id="A0A4P6K255"/>
<gene>
    <name evidence="1" type="ORF">EPA93_38545</name>
</gene>
<sequence length="231" mass="26418">MSDPANLQAALSHVLWIGGSPCAGKSSICLALARMHVFPDYRLDAMQRDHARRRIANGDREFAAFLAKNMDQRWLQPTVEELAQQAIQSWSKLSPLTIEDLMLLPREPLLLAEGNFFPEALIPYLSSPHQAIWLIPTDEFCAQVRKKRFADQEIRRQRAGVQHGLSSSDEFVRKLIARDCLLAQYVKQQAQDLRVPFYEVDGKRSLDEMIALVEQHFTPHIAERFKHMGSL</sequence>
<dbReference type="KEGG" id="kbs:EPA93_38545"/>
<keyword evidence="2" id="KW-1185">Reference proteome</keyword>
<protein>
    <submittedName>
        <fullName evidence="1">Uncharacterized protein</fullName>
    </submittedName>
</protein>
<dbReference type="RefSeq" id="WP_129892617.1">
    <property type="nucleotide sequence ID" value="NZ_CP035758.1"/>
</dbReference>
<dbReference type="SUPFAM" id="SSF52540">
    <property type="entry name" value="P-loop containing nucleoside triphosphate hydrolases"/>
    <property type="match status" value="1"/>
</dbReference>
<dbReference type="InterPro" id="IPR027417">
    <property type="entry name" value="P-loop_NTPase"/>
</dbReference>
<name>A0A4P6K255_KTERU</name>
<dbReference type="OrthoDB" id="2835040at2"/>
<dbReference type="EMBL" id="CP035758">
    <property type="protein sequence ID" value="QBD81556.1"/>
    <property type="molecule type" value="Genomic_DNA"/>
</dbReference>